<proteinExistence type="predicted"/>
<accession>A0ABN1BYV4</accession>
<protein>
    <submittedName>
        <fullName evidence="1">Uncharacterized protein</fullName>
    </submittedName>
</protein>
<sequence length="141" mass="15235">MQDTAPRATTRTWNTVTHDRMDGAVIQIRKHTVTLTRTAAGIEAVVDGQTCDLRHAINILRGATTTTVTHEVLEAAPIGKARAARLHRLMARAGVVSGQHYAFAAAALDRAVHSLAALTEPDARAVWDFLTFTFPRIKAAA</sequence>
<keyword evidence="2" id="KW-1185">Reference proteome</keyword>
<comment type="caution">
    <text evidence="1">The sequence shown here is derived from an EMBL/GenBank/DDBJ whole genome shotgun (WGS) entry which is preliminary data.</text>
</comment>
<reference evidence="1 2" key="1">
    <citation type="journal article" date="2019" name="Int. J. Syst. Evol. Microbiol.">
        <title>The Global Catalogue of Microorganisms (GCM) 10K type strain sequencing project: providing services to taxonomists for standard genome sequencing and annotation.</title>
        <authorList>
            <consortium name="The Broad Institute Genomics Platform"/>
            <consortium name="The Broad Institute Genome Sequencing Center for Infectious Disease"/>
            <person name="Wu L."/>
            <person name="Ma J."/>
        </authorList>
    </citation>
    <scope>NUCLEOTIDE SEQUENCE [LARGE SCALE GENOMIC DNA]</scope>
    <source>
        <strain evidence="1 2">JCM 14368</strain>
    </source>
</reference>
<dbReference type="RefSeq" id="WP_343757424.1">
    <property type="nucleotide sequence ID" value="NZ_BAAADB010000012.1"/>
</dbReference>
<gene>
    <name evidence="1" type="ORF">GCM10008937_14950</name>
</gene>
<evidence type="ECO:0000313" key="1">
    <source>
        <dbReference type="EMBL" id="GAA0508138.1"/>
    </source>
</evidence>
<organism evidence="1 2">
    <name type="scientific">Deinococcus depolymerans</name>
    <dbReference type="NCBI Taxonomy" id="392408"/>
    <lineage>
        <taxon>Bacteria</taxon>
        <taxon>Thermotogati</taxon>
        <taxon>Deinococcota</taxon>
        <taxon>Deinococci</taxon>
        <taxon>Deinococcales</taxon>
        <taxon>Deinococcaceae</taxon>
        <taxon>Deinococcus</taxon>
    </lineage>
</organism>
<evidence type="ECO:0000313" key="2">
    <source>
        <dbReference type="Proteomes" id="UP001500191"/>
    </source>
</evidence>
<dbReference type="Proteomes" id="UP001500191">
    <property type="component" value="Unassembled WGS sequence"/>
</dbReference>
<name>A0ABN1BYV4_9DEIO</name>
<dbReference type="EMBL" id="BAAADB010000012">
    <property type="protein sequence ID" value="GAA0508138.1"/>
    <property type="molecule type" value="Genomic_DNA"/>
</dbReference>